<dbReference type="OrthoDB" id="434648at2759"/>
<dbReference type="Pfam" id="PF08443">
    <property type="entry name" value="RimK"/>
    <property type="match status" value="1"/>
</dbReference>
<sequence length="558" mass="59505">MHGDAPQGGGASKAQHQPGNVAAPPPDGPPAAALPALGSASPHIRLAPSSLRDPNRNFITEAVIGSLPAALPADERQRIQASTPLSTTLNKFSSMPRDKVTSPTPEGQRLRRNALKGALLVFITAGLPSKRFVFEKAKELGVRVVLIDGPESWSKVLVEEGVIEWFVPLDMSDADTVFHRCLAAIRKVHHDAGQLDGVLSFCEMAMPLVARLAERLGLPGNPPGAVDAARDKHATREVLAAAGLPTPRNFLITSPRQLAAAADAVRFPAVIKPICGAASIGVVRVDDFEHLQQEYTKVRQDIGGARVVAGALQQGGDGVSGHASNGDGNASSWINTDIMLEEYLDGPEVDVDLVLSGGEPVYGAVNDNWPTLEPYFNETGSNGPSTLPLWQQRELCELAVGSVKALGFTSGVYHVELKQTSRGARLIEVNCRMGGGVVSTMNLLVWGVDLVEEQLLCSAGIPSRPPVAPQPLMQVAEYIVNARRTGVLRSLAFLDRYQGVPGVLYAKPCVPAGAHVVCKEDGLPTWVCQVLVTKPTLAEAIQWVTEIEEEISRDMPIE</sequence>
<protein>
    <recommendedName>
        <fullName evidence="6">ATP-grasp domain-containing protein</fullName>
    </recommendedName>
</protein>
<dbReference type="GeneID" id="17355637"/>
<dbReference type="Proteomes" id="UP000008141">
    <property type="component" value="Unassembled WGS sequence"/>
</dbReference>
<evidence type="ECO:0000313" key="7">
    <source>
        <dbReference type="EMBL" id="EFN56176.1"/>
    </source>
</evidence>
<feature type="region of interest" description="Disordered" evidence="5">
    <location>
        <begin position="1"/>
        <end position="36"/>
    </location>
</feature>
<reference evidence="7 8" key="1">
    <citation type="journal article" date="2010" name="Plant Cell">
        <title>The Chlorella variabilis NC64A genome reveals adaptation to photosymbiosis, coevolution with viruses, and cryptic sex.</title>
        <authorList>
            <person name="Blanc G."/>
            <person name="Duncan G."/>
            <person name="Agarkova I."/>
            <person name="Borodovsky M."/>
            <person name="Gurnon J."/>
            <person name="Kuo A."/>
            <person name="Lindquist E."/>
            <person name="Lucas S."/>
            <person name="Pangilinan J."/>
            <person name="Polle J."/>
            <person name="Salamov A."/>
            <person name="Terry A."/>
            <person name="Yamada T."/>
            <person name="Dunigan D.D."/>
            <person name="Grigoriev I.V."/>
            <person name="Claverie J.M."/>
            <person name="Van Etten J.L."/>
        </authorList>
    </citation>
    <scope>NUCLEOTIDE SEQUENCE [LARGE SCALE GENOMIC DNA]</scope>
    <source>
        <strain evidence="7 8">NC64A</strain>
    </source>
</reference>
<dbReference type="RefSeq" id="XP_005848278.1">
    <property type="nucleotide sequence ID" value="XM_005848216.1"/>
</dbReference>
<dbReference type="STRING" id="554065.E1ZD85"/>
<proteinExistence type="predicted"/>
<dbReference type="Gene3D" id="3.30.470.20">
    <property type="entry name" value="ATP-grasp fold, B domain"/>
    <property type="match status" value="1"/>
</dbReference>
<dbReference type="PANTHER" id="PTHR43585">
    <property type="entry name" value="FUMIPYRROLE BIOSYNTHESIS PROTEIN C"/>
    <property type="match status" value="1"/>
</dbReference>
<keyword evidence="8" id="KW-1185">Reference proteome</keyword>
<dbReference type="GO" id="GO:0016874">
    <property type="term" value="F:ligase activity"/>
    <property type="evidence" value="ECO:0007669"/>
    <property type="project" value="UniProtKB-KW"/>
</dbReference>
<dbReference type="AlphaFoldDB" id="E1ZD85"/>
<dbReference type="InterPro" id="IPR052032">
    <property type="entry name" value="ATP-dep_AA_Ligase"/>
</dbReference>
<dbReference type="OMA" id="WAQGTEM"/>
<evidence type="ECO:0000256" key="5">
    <source>
        <dbReference type="SAM" id="MobiDB-lite"/>
    </source>
</evidence>
<dbReference type="eggNOG" id="ENOG502RN4Y">
    <property type="taxonomic scope" value="Eukaryota"/>
</dbReference>
<dbReference type="GO" id="GO:0005524">
    <property type="term" value="F:ATP binding"/>
    <property type="evidence" value="ECO:0007669"/>
    <property type="project" value="UniProtKB-UniRule"/>
</dbReference>
<feature type="region of interest" description="Disordered" evidence="5">
    <location>
        <begin position="83"/>
        <end position="107"/>
    </location>
</feature>
<dbReference type="Gene3D" id="3.40.50.20">
    <property type="match status" value="1"/>
</dbReference>
<dbReference type="InterPro" id="IPR011761">
    <property type="entry name" value="ATP-grasp"/>
</dbReference>
<accession>E1ZD85</accession>
<keyword evidence="1" id="KW-0436">Ligase</keyword>
<dbReference type="Pfam" id="PF13535">
    <property type="entry name" value="ATP-grasp_4"/>
    <property type="match status" value="1"/>
</dbReference>
<dbReference type="SUPFAM" id="SSF56059">
    <property type="entry name" value="Glutathione synthetase ATP-binding domain-like"/>
    <property type="match status" value="1"/>
</dbReference>
<evidence type="ECO:0000256" key="1">
    <source>
        <dbReference type="ARBA" id="ARBA00022598"/>
    </source>
</evidence>
<evidence type="ECO:0000313" key="8">
    <source>
        <dbReference type="Proteomes" id="UP000008141"/>
    </source>
</evidence>
<feature type="compositionally biased region" description="Gly residues" evidence="5">
    <location>
        <begin position="1"/>
        <end position="11"/>
    </location>
</feature>
<dbReference type="KEGG" id="cvr:CHLNCDRAFT_144890"/>
<dbReference type="EMBL" id="GL433842">
    <property type="protein sequence ID" value="EFN56176.1"/>
    <property type="molecule type" value="Genomic_DNA"/>
</dbReference>
<feature type="domain" description="ATP-grasp" evidence="6">
    <location>
        <begin position="236"/>
        <end position="459"/>
    </location>
</feature>
<feature type="compositionally biased region" description="Polar residues" evidence="5">
    <location>
        <begin position="83"/>
        <end position="93"/>
    </location>
</feature>
<dbReference type="InParanoid" id="E1ZD85"/>
<gene>
    <name evidence="7" type="ORF">CHLNCDRAFT_144890</name>
</gene>
<dbReference type="GO" id="GO:0046872">
    <property type="term" value="F:metal ion binding"/>
    <property type="evidence" value="ECO:0007669"/>
    <property type="project" value="InterPro"/>
</dbReference>
<evidence type="ECO:0000256" key="3">
    <source>
        <dbReference type="ARBA" id="ARBA00022840"/>
    </source>
</evidence>
<name>E1ZD85_CHLVA</name>
<keyword evidence="3 4" id="KW-0067">ATP-binding</keyword>
<evidence type="ECO:0000256" key="4">
    <source>
        <dbReference type="PROSITE-ProRule" id="PRU00409"/>
    </source>
</evidence>
<evidence type="ECO:0000256" key="2">
    <source>
        <dbReference type="ARBA" id="ARBA00022741"/>
    </source>
</evidence>
<dbReference type="PROSITE" id="PS50975">
    <property type="entry name" value="ATP_GRASP"/>
    <property type="match status" value="1"/>
</dbReference>
<dbReference type="Pfam" id="PF18130">
    <property type="entry name" value="ATPgrasp_N"/>
    <property type="match status" value="1"/>
</dbReference>
<organism evidence="8">
    <name type="scientific">Chlorella variabilis</name>
    <name type="common">Green alga</name>
    <dbReference type="NCBI Taxonomy" id="554065"/>
    <lineage>
        <taxon>Eukaryota</taxon>
        <taxon>Viridiplantae</taxon>
        <taxon>Chlorophyta</taxon>
        <taxon>core chlorophytes</taxon>
        <taxon>Trebouxiophyceae</taxon>
        <taxon>Chlorellales</taxon>
        <taxon>Chlorellaceae</taxon>
        <taxon>Chlorella clade</taxon>
        <taxon>Chlorella</taxon>
    </lineage>
</organism>
<dbReference type="PANTHER" id="PTHR43585:SF2">
    <property type="entry name" value="ATP-GRASP ENZYME FSQD"/>
    <property type="match status" value="1"/>
</dbReference>
<dbReference type="InterPro" id="IPR013651">
    <property type="entry name" value="ATP-grasp_RimK-type"/>
</dbReference>
<evidence type="ECO:0000259" key="6">
    <source>
        <dbReference type="PROSITE" id="PS50975"/>
    </source>
</evidence>
<keyword evidence="2 4" id="KW-0547">Nucleotide-binding</keyword>
<dbReference type="InterPro" id="IPR041472">
    <property type="entry name" value="BL00235/CARNS1_N"/>
</dbReference>